<dbReference type="InterPro" id="IPR036188">
    <property type="entry name" value="FAD/NAD-bd_sf"/>
</dbReference>
<evidence type="ECO:0000259" key="7">
    <source>
        <dbReference type="Pfam" id="PF01593"/>
    </source>
</evidence>
<dbReference type="EMBL" id="JACLAW010000012">
    <property type="protein sequence ID" value="MBC2666825.1"/>
    <property type="molecule type" value="Genomic_DNA"/>
</dbReference>
<dbReference type="SUPFAM" id="SSF54373">
    <property type="entry name" value="FAD-linked reductases, C-terminal domain"/>
    <property type="match status" value="1"/>
</dbReference>
<dbReference type="Pfam" id="PF01593">
    <property type="entry name" value="Amino_oxidase"/>
    <property type="match status" value="1"/>
</dbReference>
<gene>
    <name evidence="8" type="ORF">H7F51_15005</name>
</gene>
<keyword evidence="9" id="KW-1185">Reference proteome</keyword>
<evidence type="ECO:0000256" key="1">
    <source>
        <dbReference type="ARBA" id="ARBA00004814"/>
    </source>
</evidence>
<dbReference type="PANTHER" id="PTHR10742">
    <property type="entry name" value="FLAVIN MONOAMINE OXIDASE"/>
    <property type="match status" value="1"/>
</dbReference>
<accession>A0A7X1KMZ4</accession>
<dbReference type="Gene3D" id="3.50.50.60">
    <property type="entry name" value="FAD/NAD(P)-binding domain"/>
    <property type="match status" value="1"/>
</dbReference>
<sequence>MTKRDLLGLIGKSAGATAMYMAMTELGQAQASPFKGPIKLDGDPKGTSVLILGAGVAGMTAALELSRAGYKVQVLEFNNRIGGRSMTIKGGDTFTELGGATQTCQFAPGNYINPGPWRIPWHHHGLMHYCRELGVQLETFQQMNYNAYIHNTKAFGGKPQRYGAVQSDYYGHVAELLAKATRQDALGDAITREDGEILLESLRSWGALDKNMRYVKGNESSDRRGWVKGPGGGLTAEPIPSDPMDMHTVLQSGMWRAIGGNISLDHQQAIFQPVGGMENVAKGFARAAGHLVRLNSKVTAIKQDASGVTADYIDTKTGQKLTAKADWCVCAIPLTILSQIPMNVSPELDAAIRAVPYSPSVKVGLEFKRRFWEEDEQIFGGITSTDLPNAQISYPSYGYHSKGPGVLLGAYTGGAYSYELTTLPPAERIQKVLEWGSQIHPQYKDEFMNGVVVSWHRMPFIQGCFGMWNAQNRADHYKNLCQIDGRIVLAGEHASYVGGWQEGGITSALDAIGRLHQRVVAG</sequence>
<comment type="similarity">
    <text evidence="2">Belongs to the tryptophan 2-monooxygenase family.</text>
</comment>
<proteinExistence type="inferred from homology"/>
<dbReference type="Gene3D" id="3.90.660.10">
    <property type="match status" value="1"/>
</dbReference>
<dbReference type="PANTHER" id="PTHR10742:SF342">
    <property type="entry name" value="AMINE OXIDASE"/>
    <property type="match status" value="1"/>
</dbReference>
<evidence type="ECO:0000313" key="9">
    <source>
        <dbReference type="Proteomes" id="UP000566813"/>
    </source>
</evidence>
<dbReference type="AlphaFoldDB" id="A0A7X1KMZ4"/>
<evidence type="ECO:0000256" key="2">
    <source>
        <dbReference type="ARBA" id="ARBA00005833"/>
    </source>
</evidence>
<evidence type="ECO:0000256" key="5">
    <source>
        <dbReference type="ARBA" id="ARBA00023070"/>
    </source>
</evidence>
<evidence type="ECO:0000256" key="6">
    <source>
        <dbReference type="ARBA" id="ARBA00047321"/>
    </source>
</evidence>
<protein>
    <recommendedName>
        <fullName evidence="4">Tryptophan 2-monooxygenase</fullName>
        <ecNumber evidence="3">1.13.12.3</ecNumber>
    </recommendedName>
</protein>
<dbReference type="Proteomes" id="UP000566813">
    <property type="component" value="Unassembled WGS sequence"/>
</dbReference>
<evidence type="ECO:0000256" key="3">
    <source>
        <dbReference type="ARBA" id="ARBA00012535"/>
    </source>
</evidence>
<evidence type="ECO:0000256" key="4">
    <source>
        <dbReference type="ARBA" id="ARBA00017871"/>
    </source>
</evidence>
<dbReference type="GO" id="GO:0001716">
    <property type="term" value="F:L-amino-acid oxidase activity"/>
    <property type="evidence" value="ECO:0007669"/>
    <property type="project" value="TreeGrafter"/>
</dbReference>
<evidence type="ECO:0000313" key="8">
    <source>
        <dbReference type="EMBL" id="MBC2666825.1"/>
    </source>
</evidence>
<dbReference type="GO" id="GO:0009063">
    <property type="term" value="P:amino acid catabolic process"/>
    <property type="evidence" value="ECO:0007669"/>
    <property type="project" value="TreeGrafter"/>
</dbReference>
<comment type="catalytic activity">
    <reaction evidence="6">
        <text>L-tryptophan + O2 = indole-3-acetamide + CO2 + H2O</text>
        <dbReference type="Rhea" id="RHEA:16165"/>
        <dbReference type="ChEBI" id="CHEBI:15377"/>
        <dbReference type="ChEBI" id="CHEBI:15379"/>
        <dbReference type="ChEBI" id="CHEBI:16031"/>
        <dbReference type="ChEBI" id="CHEBI:16526"/>
        <dbReference type="ChEBI" id="CHEBI:57912"/>
        <dbReference type="EC" id="1.13.12.3"/>
    </reaction>
</comment>
<keyword evidence="5" id="KW-0073">Auxin biosynthesis</keyword>
<organism evidence="8 9">
    <name type="scientific">Novosphingobium flavum</name>
    <dbReference type="NCBI Taxonomy" id="1778672"/>
    <lineage>
        <taxon>Bacteria</taxon>
        <taxon>Pseudomonadati</taxon>
        <taxon>Pseudomonadota</taxon>
        <taxon>Alphaproteobacteria</taxon>
        <taxon>Sphingomonadales</taxon>
        <taxon>Sphingomonadaceae</taxon>
        <taxon>Novosphingobium</taxon>
    </lineage>
</organism>
<dbReference type="Gene3D" id="1.20.1440.240">
    <property type="match status" value="1"/>
</dbReference>
<dbReference type="EC" id="1.13.12.3" evidence="3"/>
<comment type="caution">
    <text evidence="8">The sequence shown here is derived from an EMBL/GenBank/DDBJ whole genome shotgun (WGS) entry which is preliminary data.</text>
</comment>
<dbReference type="InterPro" id="IPR050281">
    <property type="entry name" value="Flavin_monoamine_oxidase"/>
</dbReference>
<dbReference type="InterPro" id="IPR002937">
    <property type="entry name" value="Amino_oxidase"/>
</dbReference>
<reference evidence="8 9" key="1">
    <citation type="submission" date="2020-08" db="EMBL/GenBank/DDBJ databases">
        <title>The genome sequence of type strain Novosphingobium flavum NBRC 111647.</title>
        <authorList>
            <person name="Liu Y."/>
        </authorList>
    </citation>
    <scope>NUCLEOTIDE SEQUENCE [LARGE SCALE GENOMIC DNA]</scope>
    <source>
        <strain evidence="8 9">NBRC 111647</strain>
    </source>
</reference>
<dbReference type="GO" id="GO:0050361">
    <property type="term" value="F:tryptophan 2-monooxygenase activity"/>
    <property type="evidence" value="ECO:0007669"/>
    <property type="project" value="UniProtKB-EC"/>
</dbReference>
<feature type="domain" description="Amine oxidase" evidence="7">
    <location>
        <begin position="56"/>
        <end position="511"/>
    </location>
</feature>
<dbReference type="SUPFAM" id="SSF51905">
    <property type="entry name" value="FAD/NAD(P)-binding domain"/>
    <property type="match status" value="1"/>
</dbReference>
<dbReference type="GO" id="GO:0009851">
    <property type="term" value="P:auxin biosynthetic process"/>
    <property type="evidence" value="ECO:0007669"/>
    <property type="project" value="UniProtKB-KW"/>
</dbReference>
<comment type="pathway">
    <text evidence="1">Plant hormone metabolism; auxin biosynthesis.</text>
</comment>
<name>A0A7X1KMZ4_9SPHN</name>